<organism evidence="1 2">
    <name type="scientific">Zophobas morio</name>
    <dbReference type="NCBI Taxonomy" id="2755281"/>
    <lineage>
        <taxon>Eukaryota</taxon>
        <taxon>Metazoa</taxon>
        <taxon>Ecdysozoa</taxon>
        <taxon>Arthropoda</taxon>
        <taxon>Hexapoda</taxon>
        <taxon>Insecta</taxon>
        <taxon>Pterygota</taxon>
        <taxon>Neoptera</taxon>
        <taxon>Endopterygota</taxon>
        <taxon>Coleoptera</taxon>
        <taxon>Polyphaga</taxon>
        <taxon>Cucujiformia</taxon>
        <taxon>Tenebrionidae</taxon>
        <taxon>Zophobas</taxon>
    </lineage>
</organism>
<protein>
    <submittedName>
        <fullName evidence="1">Uncharacterized protein</fullName>
    </submittedName>
</protein>
<name>A0AA38HK70_9CUCU</name>
<sequence length="139" mass="16086">MSLCNVQIKGKEESEKCIKWDFKFISVDIKNIQSKVMMNIQSNNSEQIEKGIILELRDNTGCPSDLISLDKVEKLEGKLGSRRDIIVTFKIKANGIYEPWKCLQQLNKVFTGVSLPSVRRRRDETPAVRMYRRGFWDSS</sequence>
<keyword evidence="2" id="KW-1185">Reference proteome</keyword>
<accession>A0AA38HK70</accession>
<evidence type="ECO:0000313" key="1">
    <source>
        <dbReference type="EMBL" id="KAJ3636363.1"/>
    </source>
</evidence>
<dbReference type="Proteomes" id="UP001168821">
    <property type="component" value="Unassembled WGS sequence"/>
</dbReference>
<reference evidence="1" key="1">
    <citation type="journal article" date="2023" name="G3 (Bethesda)">
        <title>Whole genome assemblies of Zophobas morio and Tenebrio molitor.</title>
        <authorList>
            <person name="Kaur S."/>
            <person name="Stinson S.A."/>
            <person name="diCenzo G.C."/>
        </authorList>
    </citation>
    <scope>NUCLEOTIDE SEQUENCE</scope>
    <source>
        <strain evidence="1">QUZm001</strain>
    </source>
</reference>
<proteinExistence type="predicted"/>
<dbReference type="EMBL" id="JALNTZ010000183">
    <property type="protein sequence ID" value="KAJ3636363.1"/>
    <property type="molecule type" value="Genomic_DNA"/>
</dbReference>
<comment type="caution">
    <text evidence="1">The sequence shown here is derived from an EMBL/GenBank/DDBJ whole genome shotgun (WGS) entry which is preliminary data.</text>
</comment>
<evidence type="ECO:0000313" key="2">
    <source>
        <dbReference type="Proteomes" id="UP001168821"/>
    </source>
</evidence>
<gene>
    <name evidence="1" type="ORF">Zmor_004453</name>
</gene>
<dbReference type="AlphaFoldDB" id="A0AA38HK70"/>